<dbReference type="EMBL" id="FWXT01000002">
    <property type="protein sequence ID" value="SMC87807.1"/>
    <property type="molecule type" value="Genomic_DNA"/>
</dbReference>
<name>A0A1W2CRC1_9SPHI</name>
<protein>
    <submittedName>
        <fullName evidence="1">Uncharacterized protein</fullName>
    </submittedName>
</protein>
<dbReference type="Proteomes" id="UP000192756">
    <property type="component" value="Unassembled WGS sequence"/>
</dbReference>
<organism evidence="1 2">
    <name type="scientific">Pedobacter africanus</name>
    <dbReference type="NCBI Taxonomy" id="151894"/>
    <lineage>
        <taxon>Bacteria</taxon>
        <taxon>Pseudomonadati</taxon>
        <taxon>Bacteroidota</taxon>
        <taxon>Sphingobacteriia</taxon>
        <taxon>Sphingobacteriales</taxon>
        <taxon>Sphingobacteriaceae</taxon>
        <taxon>Pedobacter</taxon>
    </lineage>
</organism>
<sequence>MPERIVLSPLVTPVKQITTVVGRILKAVGLDMLVNKYLNNYLKCVHYVK</sequence>
<dbReference type="STRING" id="151894.SAMN04488524_3190"/>
<reference evidence="2" key="1">
    <citation type="submission" date="2017-04" db="EMBL/GenBank/DDBJ databases">
        <authorList>
            <person name="Varghese N."/>
            <person name="Submissions S."/>
        </authorList>
    </citation>
    <scope>NUCLEOTIDE SEQUENCE [LARGE SCALE GENOMIC DNA]</scope>
    <source>
        <strain evidence="2">DSM 12126</strain>
    </source>
</reference>
<keyword evidence="2" id="KW-1185">Reference proteome</keyword>
<gene>
    <name evidence="1" type="ORF">SAMN04488524_3190</name>
</gene>
<dbReference type="AlphaFoldDB" id="A0A1W2CRC1"/>
<evidence type="ECO:0000313" key="2">
    <source>
        <dbReference type="Proteomes" id="UP000192756"/>
    </source>
</evidence>
<proteinExistence type="predicted"/>
<accession>A0A1W2CRC1</accession>
<evidence type="ECO:0000313" key="1">
    <source>
        <dbReference type="EMBL" id="SMC87807.1"/>
    </source>
</evidence>